<feature type="transmembrane region" description="Helical" evidence="12">
    <location>
        <begin position="12"/>
        <end position="33"/>
    </location>
</feature>
<dbReference type="SMART" id="SM00237">
    <property type="entry name" value="Calx_beta"/>
    <property type="match status" value="2"/>
</dbReference>
<dbReference type="InterPro" id="IPR032452">
    <property type="entry name" value="Na_Ca_Ex_C-exten"/>
</dbReference>
<dbReference type="OMA" id="ETNANHF"/>
<evidence type="ECO:0000256" key="10">
    <source>
        <dbReference type="ARBA" id="ARBA00023065"/>
    </source>
</evidence>
<feature type="transmembrane region" description="Helical" evidence="12">
    <location>
        <begin position="140"/>
        <end position="163"/>
    </location>
</feature>
<dbReference type="Proteomes" id="UP000270924">
    <property type="component" value="Unassembled WGS sequence"/>
</dbReference>
<keyword evidence="7" id="KW-0677">Repeat</keyword>
<keyword evidence="15" id="KW-1185">Reference proteome</keyword>
<dbReference type="InterPro" id="IPR003644">
    <property type="entry name" value="Calx_beta"/>
</dbReference>
<sequence>RPFLHLNIGDRIFRGIIFFFIIAYLFLGVSIVADRFMSSIEVITSMERTVQVKRPGLEPLKVKVRIWNDTVSNLTLMALGSSAPEILLSIIEVIGKGFNAGDLGPNTIVGSAAFNLFMIIAICVMAVPNGEIRRQKHLDVFCVTATWSLFAYIWMYLILSVFSPGIIEIWEGLLTFLFFPITVLTAYIADIKIIQGNKIDPAVKAFEDNRKTFIEIMREIRKKNPQIDPSELQKQAEYEMINRGPKSRAFYRVQATRRLIGGGHVIRKQLDKDHKCAIAQEQEKQFRENTCKIFFDPAHYTVLENVGTFDIVIGRDGGPKGLTIMVDYYTEDGTANAGDDYIPVKGTLIFHPEDKIQKVTIEIVDDDVFEEDEHFYLHLNNLRVCTKDGLILDPKKLGGIPLATLELPSTATVMILDDDHAGIFSFEHDHFEIIENCGYLLLKIQRTSGCRGKIVLPYRAIDGTALRGKHYEFEEGEVIFEDNQTEAFIEIGITNTEQYERMDYFFIILDQPIWIKKMSDLRKIQERFLKRIERKKNDSLNSLNRKSESFDCDGMLHKIL</sequence>
<dbReference type="AlphaFoldDB" id="A0A3P7EGX1"/>
<evidence type="ECO:0000256" key="3">
    <source>
        <dbReference type="ARBA" id="ARBA00022449"/>
    </source>
</evidence>
<name>A0A3P7EGX1_WUCBA</name>
<dbReference type="OrthoDB" id="418484at2759"/>
<organism evidence="14 15">
    <name type="scientific">Wuchereria bancrofti</name>
    <dbReference type="NCBI Taxonomy" id="6293"/>
    <lineage>
        <taxon>Eukaryota</taxon>
        <taxon>Metazoa</taxon>
        <taxon>Ecdysozoa</taxon>
        <taxon>Nematoda</taxon>
        <taxon>Chromadorea</taxon>
        <taxon>Rhabditida</taxon>
        <taxon>Spirurina</taxon>
        <taxon>Spiruromorpha</taxon>
        <taxon>Filarioidea</taxon>
        <taxon>Onchocercidae</taxon>
        <taxon>Wuchereria</taxon>
    </lineage>
</organism>
<evidence type="ECO:0000256" key="5">
    <source>
        <dbReference type="ARBA" id="ARBA00022692"/>
    </source>
</evidence>
<dbReference type="GO" id="GO:0098794">
    <property type="term" value="C:postsynapse"/>
    <property type="evidence" value="ECO:0007669"/>
    <property type="project" value="TreeGrafter"/>
</dbReference>
<dbReference type="GO" id="GO:0098703">
    <property type="term" value="P:calcium ion import across plasma membrane"/>
    <property type="evidence" value="ECO:0007669"/>
    <property type="project" value="TreeGrafter"/>
</dbReference>
<dbReference type="InterPro" id="IPR004837">
    <property type="entry name" value="NaCa_Exmemb"/>
</dbReference>
<protein>
    <recommendedName>
        <fullName evidence="13">Calx-beta domain-containing protein</fullName>
    </recommendedName>
</protein>
<keyword evidence="11 12" id="KW-0472">Membrane</keyword>
<gene>
    <name evidence="14" type="ORF">WBA_LOCUS12404</name>
</gene>
<dbReference type="GO" id="GO:0005432">
    <property type="term" value="F:calcium:sodium antiporter activity"/>
    <property type="evidence" value="ECO:0007669"/>
    <property type="project" value="TreeGrafter"/>
</dbReference>
<evidence type="ECO:0000313" key="15">
    <source>
        <dbReference type="Proteomes" id="UP000270924"/>
    </source>
</evidence>
<evidence type="ECO:0000256" key="12">
    <source>
        <dbReference type="SAM" id="Phobius"/>
    </source>
</evidence>
<accession>A0A3P7EGX1</accession>
<dbReference type="GO" id="GO:0030424">
    <property type="term" value="C:axon"/>
    <property type="evidence" value="ECO:0007669"/>
    <property type="project" value="TreeGrafter"/>
</dbReference>
<dbReference type="GO" id="GO:0007154">
    <property type="term" value="P:cell communication"/>
    <property type="evidence" value="ECO:0007669"/>
    <property type="project" value="InterPro"/>
</dbReference>
<keyword evidence="3" id="KW-0050">Antiport</keyword>
<feature type="transmembrane region" description="Helical" evidence="12">
    <location>
        <begin position="108"/>
        <end position="128"/>
    </location>
</feature>
<feature type="non-terminal residue" evidence="14">
    <location>
        <position position="1"/>
    </location>
</feature>
<evidence type="ECO:0000256" key="4">
    <source>
        <dbReference type="ARBA" id="ARBA00022568"/>
    </source>
</evidence>
<dbReference type="Gene3D" id="1.20.1420.30">
    <property type="entry name" value="NCX, central ion-binding region"/>
    <property type="match status" value="1"/>
</dbReference>
<dbReference type="SUPFAM" id="SSF141072">
    <property type="entry name" value="CalX-like"/>
    <property type="match status" value="2"/>
</dbReference>
<dbReference type="Pfam" id="PF01699">
    <property type="entry name" value="Na_Ca_ex"/>
    <property type="match status" value="1"/>
</dbReference>
<dbReference type="GO" id="GO:0012505">
    <property type="term" value="C:endomembrane system"/>
    <property type="evidence" value="ECO:0007669"/>
    <property type="project" value="UniProtKB-SubCell"/>
</dbReference>
<reference evidence="14 15" key="1">
    <citation type="submission" date="2018-11" db="EMBL/GenBank/DDBJ databases">
        <authorList>
            <consortium name="Pathogen Informatics"/>
        </authorList>
    </citation>
    <scope>NUCLEOTIDE SEQUENCE [LARGE SCALE GENOMIC DNA]</scope>
</reference>
<evidence type="ECO:0000256" key="8">
    <source>
        <dbReference type="ARBA" id="ARBA00022837"/>
    </source>
</evidence>
<evidence type="ECO:0000256" key="2">
    <source>
        <dbReference type="ARBA" id="ARBA00022448"/>
    </source>
</evidence>
<dbReference type="EMBL" id="UYWW01012777">
    <property type="protein sequence ID" value="VDM22290.1"/>
    <property type="molecule type" value="Genomic_DNA"/>
</dbReference>
<evidence type="ECO:0000256" key="11">
    <source>
        <dbReference type="ARBA" id="ARBA00023136"/>
    </source>
</evidence>
<proteinExistence type="predicted"/>
<dbReference type="InterPro" id="IPR044880">
    <property type="entry name" value="NCX_ion-bd_dom_sf"/>
</dbReference>
<dbReference type="Pfam" id="PF16494">
    <property type="entry name" value="Na_Ca_ex_C"/>
    <property type="match status" value="1"/>
</dbReference>
<feature type="domain" description="Calx-beta" evidence="13">
    <location>
        <begin position="411"/>
        <end position="510"/>
    </location>
</feature>
<dbReference type="InterPro" id="IPR051171">
    <property type="entry name" value="CaCA"/>
</dbReference>
<keyword evidence="6" id="KW-0732">Signal</keyword>
<keyword evidence="2" id="KW-0813">Transport</keyword>
<keyword evidence="10" id="KW-0406">Ion transport</keyword>
<dbReference type="PANTHER" id="PTHR11878">
    <property type="entry name" value="SODIUM/CALCIUM EXCHANGER"/>
    <property type="match status" value="1"/>
</dbReference>
<dbReference type="FunCoup" id="A0A3P7EGX1">
    <property type="interactions" value="420"/>
</dbReference>
<evidence type="ECO:0000256" key="7">
    <source>
        <dbReference type="ARBA" id="ARBA00022737"/>
    </source>
</evidence>
<evidence type="ECO:0000313" key="14">
    <source>
        <dbReference type="EMBL" id="VDM22290.1"/>
    </source>
</evidence>
<keyword evidence="8" id="KW-0106">Calcium</keyword>
<dbReference type="InterPro" id="IPR038081">
    <property type="entry name" value="CalX-like_sf"/>
</dbReference>
<evidence type="ECO:0000256" key="1">
    <source>
        <dbReference type="ARBA" id="ARBA00004127"/>
    </source>
</evidence>
<dbReference type="Gene3D" id="2.60.40.2030">
    <property type="match status" value="2"/>
</dbReference>
<feature type="domain" description="Calx-beta" evidence="13">
    <location>
        <begin position="281"/>
        <end position="380"/>
    </location>
</feature>
<dbReference type="PANTHER" id="PTHR11878:SF65">
    <property type="entry name" value="NA_CA-EXCHANGE PROTEIN, ISOFORM G"/>
    <property type="match status" value="1"/>
</dbReference>
<evidence type="ECO:0000256" key="9">
    <source>
        <dbReference type="ARBA" id="ARBA00022989"/>
    </source>
</evidence>
<feature type="transmembrane region" description="Helical" evidence="12">
    <location>
        <begin position="169"/>
        <end position="189"/>
    </location>
</feature>
<keyword evidence="9 12" id="KW-1133">Transmembrane helix</keyword>
<evidence type="ECO:0000259" key="13">
    <source>
        <dbReference type="SMART" id="SM00237"/>
    </source>
</evidence>
<dbReference type="InParanoid" id="A0A3P7EGX1"/>
<evidence type="ECO:0000256" key="6">
    <source>
        <dbReference type="ARBA" id="ARBA00022729"/>
    </source>
</evidence>
<dbReference type="GO" id="GO:0042383">
    <property type="term" value="C:sarcolemma"/>
    <property type="evidence" value="ECO:0007669"/>
    <property type="project" value="TreeGrafter"/>
</dbReference>
<keyword evidence="4" id="KW-0109">Calcium transport</keyword>
<comment type="subcellular location">
    <subcellularLocation>
        <location evidence="1">Endomembrane system</location>
        <topology evidence="1">Multi-pass membrane protein</topology>
    </subcellularLocation>
</comment>
<keyword evidence="5 12" id="KW-0812">Transmembrane</keyword>
<dbReference type="Pfam" id="PF03160">
    <property type="entry name" value="Calx-beta"/>
    <property type="match status" value="1"/>
</dbReference>